<sequence>MVAKIIPNHASGFGNICGYTMDRDKAKIIHSEGIRLGPSKFIAEQLNMYANSNNRVKYPVGHIVLSFSKELNGKLSDNVQKFIAMDYLTKMNIKNTAFVIVAHSDKSHPHLHILFSKTDYNSQKMNDSHSKLKSLKAINELNIKYDLRTERINSPFTDSKSKYYIAKKEIKYAIQNAIYGKNKVNNWNDLQKVLGLKGISTEFKTKGNSSEIQGVSFSKNEFRLKGSEISREFSFSKIEQIFQSTRELPNSIKNDIPTPTIVSALDTSKERNISLNPIFDLVSGIQPEQENENQQKKRKRKLKY</sequence>
<dbReference type="InterPro" id="IPR005094">
    <property type="entry name" value="Endonuclease_MobA/VirD2"/>
</dbReference>
<dbReference type="Pfam" id="PF03432">
    <property type="entry name" value="Relaxase"/>
    <property type="match status" value="1"/>
</dbReference>
<comment type="caution">
    <text evidence="2">The sequence shown here is derived from an EMBL/GenBank/DDBJ whole genome shotgun (WGS) entry which is preliminary data.</text>
</comment>
<organism evidence="2 3">
    <name type="scientific">Sphingobacterium daejeonense</name>
    <dbReference type="NCBI Taxonomy" id="371142"/>
    <lineage>
        <taxon>Bacteria</taxon>
        <taxon>Pseudomonadati</taxon>
        <taxon>Bacteroidota</taxon>
        <taxon>Sphingobacteriia</taxon>
        <taxon>Sphingobacteriales</taxon>
        <taxon>Sphingobacteriaceae</taxon>
        <taxon>Sphingobacterium</taxon>
    </lineage>
</organism>
<dbReference type="EMBL" id="JBHTKY010000006">
    <property type="protein sequence ID" value="MFD1165232.1"/>
    <property type="molecule type" value="Genomic_DNA"/>
</dbReference>
<evidence type="ECO:0000313" key="3">
    <source>
        <dbReference type="Proteomes" id="UP001597205"/>
    </source>
</evidence>
<feature type="domain" description="MobA/VirD2-like nuclease" evidence="1">
    <location>
        <begin position="19"/>
        <end position="147"/>
    </location>
</feature>
<proteinExistence type="predicted"/>
<protein>
    <submittedName>
        <fullName evidence="2">Relaxase/mobilization nuclease domain-containing protein</fullName>
    </submittedName>
</protein>
<accession>A0ABW3RL28</accession>
<keyword evidence="3" id="KW-1185">Reference proteome</keyword>
<dbReference type="Proteomes" id="UP001597205">
    <property type="component" value="Unassembled WGS sequence"/>
</dbReference>
<evidence type="ECO:0000313" key="2">
    <source>
        <dbReference type="EMBL" id="MFD1165232.1"/>
    </source>
</evidence>
<reference evidence="3" key="1">
    <citation type="journal article" date="2019" name="Int. J. Syst. Evol. Microbiol.">
        <title>The Global Catalogue of Microorganisms (GCM) 10K type strain sequencing project: providing services to taxonomists for standard genome sequencing and annotation.</title>
        <authorList>
            <consortium name="The Broad Institute Genomics Platform"/>
            <consortium name="The Broad Institute Genome Sequencing Center for Infectious Disease"/>
            <person name="Wu L."/>
            <person name="Ma J."/>
        </authorList>
    </citation>
    <scope>NUCLEOTIDE SEQUENCE [LARGE SCALE GENOMIC DNA]</scope>
    <source>
        <strain evidence="3">CCUG 52468</strain>
    </source>
</reference>
<dbReference type="RefSeq" id="WP_380895166.1">
    <property type="nucleotide sequence ID" value="NZ_JBHTKY010000006.1"/>
</dbReference>
<gene>
    <name evidence="2" type="ORF">ACFQ2C_06395</name>
</gene>
<name>A0ABW3RL28_9SPHI</name>
<evidence type="ECO:0000259" key="1">
    <source>
        <dbReference type="Pfam" id="PF03432"/>
    </source>
</evidence>